<proteinExistence type="predicted"/>
<dbReference type="AlphaFoldDB" id="A0A4S3JC84"/>
<keyword evidence="2" id="KW-1185">Reference proteome</keyword>
<evidence type="ECO:0000313" key="2">
    <source>
        <dbReference type="Proteomes" id="UP000308092"/>
    </source>
</evidence>
<evidence type="ECO:0000313" key="1">
    <source>
        <dbReference type="EMBL" id="THC92779.1"/>
    </source>
</evidence>
<dbReference type="STRING" id="1220188.A0A4S3JC84"/>
<gene>
    <name evidence="1" type="ORF">EYZ11_007740</name>
</gene>
<comment type="caution">
    <text evidence="1">The sequence shown here is derived from an EMBL/GenBank/DDBJ whole genome shotgun (WGS) entry which is preliminary data.</text>
</comment>
<dbReference type="InterPro" id="IPR012337">
    <property type="entry name" value="RNaseH-like_sf"/>
</dbReference>
<protein>
    <recommendedName>
        <fullName evidence="3">hAT-like transposase RNase-H fold domain-containing protein</fullName>
    </recommendedName>
</protein>
<dbReference type="Proteomes" id="UP000308092">
    <property type="component" value="Unassembled WGS sequence"/>
</dbReference>
<dbReference type="EMBL" id="SOSA01000309">
    <property type="protein sequence ID" value="THC92779.1"/>
    <property type="molecule type" value="Genomic_DNA"/>
</dbReference>
<name>A0A4S3JC84_9EURO</name>
<organism evidence="1 2">
    <name type="scientific">Aspergillus tanneri</name>
    <dbReference type="NCBI Taxonomy" id="1220188"/>
    <lineage>
        <taxon>Eukaryota</taxon>
        <taxon>Fungi</taxon>
        <taxon>Dikarya</taxon>
        <taxon>Ascomycota</taxon>
        <taxon>Pezizomycotina</taxon>
        <taxon>Eurotiomycetes</taxon>
        <taxon>Eurotiomycetidae</taxon>
        <taxon>Eurotiales</taxon>
        <taxon>Aspergillaceae</taxon>
        <taxon>Aspergillus</taxon>
        <taxon>Aspergillus subgen. Circumdati</taxon>
    </lineage>
</organism>
<dbReference type="VEuPathDB" id="FungiDB:EYZ11_007740"/>
<dbReference type="SUPFAM" id="SSF53098">
    <property type="entry name" value="Ribonuclease H-like"/>
    <property type="match status" value="1"/>
</dbReference>
<accession>A0A4S3JC84</accession>
<evidence type="ECO:0008006" key="3">
    <source>
        <dbReference type="Google" id="ProtNLM"/>
    </source>
</evidence>
<sequence>MKSANIIVAYFYGANPQLALLRHYQREVYGQEYALTLACETRWGTQYNVLAHLKYSKDALKAFARDISNKCDPTVLEPVNKYAFWAGVDELLDILKPIHEAQIASESSSAHLGYVKNRWSQIKETLKYHNASYDLLSVFKARRAVQLLPIHLVVFHLDPKNVHQAFNMGEQTTVFKFIKMHTSSEQYIRIQRDFLNFKRMREGFDSSKL</sequence>
<reference evidence="1 2" key="1">
    <citation type="submission" date="2019-03" db="EMBL/GenBank/DDBJ databases">
        <title>The genome sequence of a newly discovered highly antifungal drug resistant Aspergillus species, Aspergillus tanneri NIH 1004.</title>
        <authorList>
            <person name="Mounaud S."/>
            <person name="Singh I."/>
            <person name="Joardar V."/>
            <person name="Pakala S."/>
            <person name="Pakala S."/>
            <person name="Venepally P."/>
            <person name="Hoover J."/>
            <person name="Nierman W."/>
            <person name="Chung J."/>
            <person name="Losada L."/>
        </authorList>
    </citation>
    <scope>NUCLEOTIDE SEQUENCE [LARGE SCALE GENOMIC DNA]</scope>
    <source>
        <strain evidence="1 2">NIH1004</strain>
    </source>
</reference>